<name>A0A1Y2J4T2_TRAC3</name>
<reference evidence="2 3" key="1">
    <citation type="journal article" date="2015" name="Biotechnol. Biofuels">
        <title>Enhanced degradation of softwood versus hardwood by the white-rot fungus Pycnoporus coccineus.</title>
        <authorList>
            <person name="Couturier M."/>
            <person name="Navarro D."/>
            <person name="Chevret D."/>
            <person name="Henrissat B."/>
            <person name="Piumi F."/>
            <person name="Ruiz-Duenas F.J."/>
            <person name="Martinez A.T."/>
            <person name="Grigoriev I.V."/>
            <person name="Riley R."/>
            <person name="Lipzen A."/>
            <person name="Berrin J.G."/>
            <person name="Master E.R."/>
            <person name="Rosso M.N."/>
        </authorList>
    </citation>
    <scope>NUCLEOTIDE SEQUENCE [LARGE SCALE GENOMIC DNA]</scope>
    <source>
        <strain evidence="2 3">BRFM310</strain>
    </source>
</reference>
<protein>
    <submittedName>
        <fullName evidence="2">Uncharacterized protein</fullName>
    </submittedName>
</protein>
<dbReference type="AlphaFoldDB" id="A0A1Y2J4T2"/>
<feature type="compositionally biased region" description="Basic and acidic residues" evidence="1">
    <location>
        <begin position="26"/>
        <end position="69"/>
    </location>
</feature>
<keyword evidence="3" id="KW-1185">Reference proteome</keyword>
<dbReference type="OrthoDB" id="2754963at2759"/>
<feature type="compositionally biased region" description="Acidic residues" evidence="1">
    <location>
        <begin position="305"/>
        <end position="327"/>
    </location>
</feature>
<feature type="region of interest" description="Disordered" evidence="1">
    <location>
        <begin position="300"/>
        <end position="333"/>
    </location>
</feature>
<evidence type="ECO:0000313" key="3">
    <source>
        <dbReference type="Proteomes" id="UP000193067"/>
    </source>
</evidence>
<feature type="compositionally biased region" description="Acidic residues" evidence="1">
    <location>
        <begin position="70"/>
        <end position="81"/>
    </location>
</feature>
<evidence type="ECO:0000313" key="2">
    <source>
        <dbReference type="EMBL" id="OSD07212.1"/>
    </source>
</evidence>
<gene>
    <name evidence="2" type="ORF">PYCCODRAFT_1463508</name>
</gene>
<feature type="region of interest" description="Disordered" evidence="1">
    <location>
        <begin position="26"/>
        <end position="225"/>
    </location>
</feature>
<dbReference type="Proteomes" id="UP000193067">
    <property type="component" value="Unassembled WGS sequence"/>
</dbReference>
<evidence type="ECO:0000256" key="1">
    <source>
        <dbReference type="SAM" id="MobiDB-lite"/>
    </source>
</evidence>
<organism evidence="2 3">
    <name type="scientific">Trametes coccinea (strain BRFM310)</name>
    <name type="common">Pycnoporus coccineus</name>
    <dbReference type="NCBI Taxonomy" id="1353009"/>
    <lineage>
        <taxon>Eukaryota</taxon>
        <taxon>Fungi</taxon>
        <taxon>Dikarya</taxon>
        <taxon>Basidiomycota</taxon>
        <taxon>Agaricomycotina</taxon>
        <taxon>Agaricomycetes</taxon>
        <taxon>Polyporales</taxon>
        <taxon>Polyporaceae</taxon>
        <taxon>Trametes</taxon>
    </lineage>
</organism>
<feature type="compositionally biased region" description="Basic and acidic residues" evidence="1">
    <location>
        <begin position="137"/>
        <end position="147"/>
    </location>
</feature>
<proteinExistence type="predicted"/>
<accession>A0A1Y2J4T2</accession>
<sequence length="333" mass="36980">MSDSAMSAAAKLAAVKAQLAELERLAEEERRQEEERRKAEEEAKKRAEEEARKKAEEEKRRRKSGHPDSEYEDEEEEDEAEDTGKGKGKEAQGLLKPIWGTECRFRDGPRTSSCTHCQRRAAPCLNAKGLPTPMQARVDKKSSESPPRKRVKKSAPIVVEDDDEPATPTKKRTKKTGSGAAPRSSEKGPGAAAGVAESGGEGPGRVRLGREEKEWSVDPEPERLSDRELLQHVLVEGQKTRLGMSRLLHHLEEEGELRAEWALADSKVMRQAVRKEVGKWAEEELRPMIRAEIRSVLAEFFETPAEQEEGDGQEEEEGQEGEGEGGEEGAPAE</sequence>
<dbReference type="EMBL" id="KZ084088">
    <property type="protein sequence ID" value="OSD07212.1"/>
    <property type="molecule type" value="Genomic_DNA"/>
</dbReference>
<feature type="compositionally biased region" description="Basic and acidic residues" evidence="1">
    <location>
        <begin position="208"/>
        <end position="225"/>
    </location>
</feature>